<proteinExistence type="predicted"/>
<name>A0AAN7VPS8_9COLE</name>
<feature type="chain" id="PRO_5042901180" description="Ig-like domain-containing protein" evidence="1">
    <location>
        <begin position="20"/>
        <end position="256"/>
    </location>
</feature>
<dbReference type="InterPro" id="IPR036179">
    <property type="entry name" value="Ig-like_dom_sf"/>
</dbReference>
<accession>A0AAN7VPS8</accession>
<feature type="domain" description="Ig-like" evidence="2">
    <location>
        <begin position="14"/>
        <end position="127"/>
    </location>
</feature>
<evidence type="ECO:0000313" key="4">
    <source>
        <dbReference type="Proteomes" id="UP001329430"/>
    </source>
</evidence>
<gene>
    <name evidence="3" type="ORF">RI129_002536</name>
</gene>
<evidence type="ECO:0000313" key="3">
    <source>
        <dbReference type="EMBL" id="KAK5647644.1"/>
    </source>
</evidence>
<dbReference type="SUPFAM" id="SSF48726">
    <property type="entry name" value="Immunoglobulin"/>
    <property type="match status" value="1"/>
</dbReference>
<feature type="signal peptide" evidence="1">
    <location>
        <begin position="1"/>
        <end position="19"/>
    </location>
</feature>
<dbReference type="PANTHER" id="PTHR21261">
    <property type="entry name" value="BEAT PROTEIN"/>
    <property type="match status" value="1"/>
</dbReference>
<dbReference type="Proteomes" id="UP001329430">
    <property type="component" value="Chromosome 2"/>
</dbReference>
<dbReference type="AlphaFoldDB" id="A0AAN7VPS8"/>
<keyword evidence="1" id="KW-0732">Signal</keyword>
<dbReference type="PROSITE" id="PS50835">
    <property type="entry name" value="IG_LIKE"/>
    <property type="match status" value="1"/>
</dbReference>
<evidence type="ECO:0000259" key="2">
    <source>
        <dbReference type="PROSITE" id="PS50835"/>
    </source>
</evidence>
<keyword evidence="4" id="KW-1185">Reference proteome</keyword>
<sequence length="256" mass="29135">MLRTILIPFFFMIPRTFEAAQINYIKVPSAVQNGSEHSILLDCIYSLRPDDSGLVVKWFLNDAVIYQWIPPQKPQALGLMKGKLNLSYEASNDPIMMYRSMNIINPTADMAGEYKCLVSTFTDEDFSSKNMIVFVPESSLELFQSGYDNKGINFTCTTTEVYPEPKLLIFRDVEDKYQDRKYMEAIEWSTSKLPSGRYSLTTTSTVPLDILSPGSLIHCDLRIPGTGYIKRKSMLYYPLSKNDYLTSSIEPSEVVS</sequence>
<dbReference type="InterPro" id="IPR013783">
    <property type="entry name" value="Ig-like_fold"/>
</dbReference>
<evidence type="ECO:0000256" key="1">
    <source>
        <dbReference type="SAM" id="SignalP"/>
    </source>
</evidence>
<protein>
    <recommendedName>
        <fullName evidence="2">Ig-like domain-containing protein</fullName>
    </recommendedName>
</protein>
<comment type="caution">
    <text evidence="3">The sequence shown here is derived from an EMBL/GenBank/DDBJ whole genome shotgun (WGS) entry which is preliminary data.</text>
</comment>
<dbReference type="PANTHER" id="PTHR21261:SF2">
    <property type="entry name" value="GH04238P-RELATED"/>
    <property type="match status" value="1"/>
</dbReference>
<organism evidence="3 4">
    <name type="scientific">Pyrocoelia pectoralis</name>
    <dbReference type="NCBI Taxonomy" id="417401"/>
    <lineage>
        <taxon>Eukaryota</taxon>
        <taxon>Metazoa</taxon>
        <taxon>Ecdysozoa</taxon>
        <taxon>Arthropoda</taxon>
        <taxon>Hexapoda</taxon>
        <taxon>Insecta</taxon>
        <taxon>Pterygota</taxon>
        <taxon>Neoptera</taxon>
        <taxon>Endopterygota</taxon>
        <taxon>Coleoptera</taxon>
        <taxon>Polyphaga</taxon>
        <taxon>Elateriformia</taxon>
        <taxon>Elateroidea</taxon>
        <taxon>Lampyridae</taxon>
        <taxon>Lampyrinae</taxon>
        <taxon>Pyrocoelia</taxon>
    </lineage>
</organism>
<dbReference type="InterPro" id="IPR007110">
    <property type="entry name" value="Ig-like_dom"/>
</dbReference>
<dbReference type="EMBL" id="JAVRBK010000002">
    <property type="protein sequence ID" value="KAK5647644.1"/>
    <property type="molecule type" value="Genomic_DNA"/>
</dbReference>
<dbReference type="Gene3D" id="2.60.40.10">
    <property type="entry name" value="Immunoglobulins"/>
    <property type="match status" value="1"/>
</dbReference>
<reference evidence="3 4" key="1">
    <citation type="journal article" date="2024" name="Insects">
        <title>An Improved Chromosome-Level Genome Assembly of the Firefly Pyrocoelia pectoralis.</title>
        <authorList>
            <person name="Fu X."/>
            <person name="Meyer-Rochow V.B."/>
            <person name="Ballantyne L."/>
            <person name="Zhu X."/>
        </authorList>
    </citation>
    <scope>NUCLEOTIDE SEQUENCE [LARGE SCALE GENOMIC DNA]</scope>
    <source>
        <strain evidence="3">XCY_ONT2</strain>
    </source>
</reference>